<dbReference type="InterPro" id="IPR020618">
    <property type="entry name" value="Adenyl_kinase_AK6"/>
</dbReference>
<dbReference type="InterPro" id="IPR027417">
    <property type="entry name" value="P-loop_NTPase"/>
</dbReference>
<dbReference type="AlphaFoldDB" id="G5BZE5"/>
<evidence type="ECO:0000256" key="5">
    <source>
        <dbReference type="ARBA" id="ARBA00022777"/>
    </source>
</evidence>
<keyword evidence="6" id="KW-0067">ATP-binding</keyword>
<sequence>MAEGGVIVDYHDCDFFPERCFHAVFVLRIHNNILYKRPETRSYNVKELGDNNEGEIFQVLYEEAMLSYKEDTVLHQLPNNTPEELEDNINQILRWIEQWVEGHNPGLVTWWCLSAHFIDTAPKYL</sequence>
<evidence type="ECO:0000256" key="2">
    <source>
        <dbReference type="ARBA" id="ARBA00022552"/>
    </source>
</evidence>
<dbReference type="GO" id="GO:0016887">
    <property type="term" value="F:ATP hydrolysis activity"/>
    <property type="evidence" value="ECO:0007669"/>
    <property type="project" value="InterPro"/>
</dbReference>
<keyword evidence="1" id="KW-0690">Ribosome biogenesis</keyword>
<keyword evidence="2" id="KW-0698">rRNA processing</keyword>
<evidence type="ECO:0000313" key="7">
    <source>
        <dbReference type="EMBL" id="EHB14656.1"/>
    </source>
</evidence>
<keyword evidence="4" id="KW-0547">Nucleotide-binding</keyword>
<dbReference type="Proteomes" id="UP000006813">
    <property type="component" value="Unassembled WGS sequence"/>
</dbReference>
<keyword evidence="3" id="KW-0808">Transferase</keyword>
<dbReference type="GO" id="GO:0005737">
    <property type="term" value="C:cytoplasm"/>
    <property type="evidence" value="ECO:0007669"/>
    <property type="project" value="TreeGrafter"/>
</dbReference>
<dbReference type="InParanoid" id="G5BZE5"/>
<gene>
    <name evidence="7" type="ORF">GW7_13406</name>
</gene>
<accession>G5BZE5</accession>
<evidence type="ECO:0000313" key="8">
    <source>
        <dbReference type="Proteomes" id="UP000006813"/>
    </source>
</evidence>
<protein>
    <submittedName>
        <fullName evidence="7">Adenylate kinase isoenzyme 6</fullName>
    </submittedName>
</protein>
<reference evidence="7 8" key="1">
    <citation type="journal article" date="2011" name="Nature">
        <title>Genome sequencing reveals insights into physiology and longevity of the naked mole rat.</title>
        <authorList>
            <person name="Kim E.B."/>
            <person name="Fang X."/>
            <person name="Fushan A.A."/>
            <person name="Huang Z."/>
            <person name="Lobanov A.V."/>
            <person name="Han L."/>
            <person name="Marino S.M."/>
            <person name="Sun X."/>
            <person name="Turanov A.A."/>
            <person name="Yang P."/>
            <person name="Yim S.H."/>
            <person name="Zhao X."/>
            <person name="Kasaikina M.V."/>
            <person name="Stoletzki N."/>
            <person name="Peng C."/>
            <person name="Polak P."/>
            <person name="Xiong Z."/>
            <person name="Kiezun A."/>
            <person name="Zhu Y."/>
            <person name="Chen Y."/>
            <person name="Kryukov G.V."/>
            <person name="Zhang Q."/>
            <person name="Peshkin L."/>
            <person name="Yang L."/>
            <person name="Bronson R.T."/>
            <person name="Buffenstein R."/>
            <person name="Wang B."/>
            <person name="Han C."/>
            <person name="Li Q."/>
            <person name="Chen L."/>
            <person name="Zhao W."/>
            <person name="Sunyaev S.R."/>
            <person name="Park T.J."/>
            <person name="Zhang G."/>
            <person name="Wang J."/>
            <person name="Gladyshev V.N."/>
        </authorList>
    </citation>
    <scope>NUCLEOTIDE SEQUENCE [LARGE SCALE GENOMIC DNA]</scope>
</reference>
<dbReference type="PANTHER" id="PTHR12595:SF0">
    <property type="entry name" value="ADENYLATE KINASE ISOENZYME 6"/>
    <property type="match status" value="1"/>
</dbReference>
<evidence type="ECO:0000256" key="3">
    <source>
        <dbReference type="ARBA" id="ARBA00022679"/>
    </source>
</evidence>
<dbReference type="GO" id="GO:0005634">
    <property type="term" value="C:nucleus"/>
    <property type="evidence" value="ECO:0007669"/>
    <property type="project" value="TreeGrafter"/>
</dbReference>
<dbReference type="EMBL" id="JH172561">
    <property type="protein sequence ID" value="EHB14656.1"/>
    <property type="molecule type" value="Genomic_DNA"/>
</dbReference>
<proteinExistence type="predicted"/>
<evidence type="ECO:0000256" key="1">
    <source>
        <dbReference type="ARBA" id="ARBA00022517"/>
    </source>
</evidence>
<dbReference type="GO" id="GO:0006364">
    <property type="term" value="P:rRNA processing"/>
    <property type="evidence" value="ECO:0007669"/>
    <property type="project" value="UniProtKB-KW"/>
</dbReference>
<evidence type="ECO:0000256" key="6">
    <source>
        <dbReference type="ARBA" id="ARBA00022840"/>
    </source>
</evidence>
<dbReference type="SUPFAM" id="SSF52540">
    <property type="entry name" value="P-loop containing nucleoside triphosphate hydrolases"/>
    <property type="match status" value="1"/>
</dbReference>
<keyword evidence="5 7" id="KW-0418">Kinase</keyword>
<name>G5BZE5_HETGA</name>
<dbReference type="STRING" id="10181.G5BZE5"/>
<dbReference type="Gene3D" id="3.40.50.300">
    <property type="entry name" value="P-loop containing nucleotide triphosphate hydrolases"/>
    <property type="match status" value="1"/>
</dbReference>
<dbReference type="Pfam" id="PF13238">
    <property type="entry name" value="AAA_18"/>
    <property type="match status" value="1"/>
</dbReference>
<evidence type="ECO:0000256" key="4">
    <source>
        <dbReference type="ARBA" id="ARBA00022741"/>
    </source>
</evidence>
<dbReference type="GO" id="GO:0005524">
    <property type="term" value="F:ATP binding"/>
    <property type="evidence" value="ECO:0007669"/>
    <property type="project" value="UniProtKB-KW"/>
</dbReference>
<organism evidence="7 8">
    <name type="scientific">Heterocephalus glaber</name>
    <name type="common">Naked mole rat</name>
    <dbReference type="NCBI Taxonomy" id="10181"/>
    <lineage>
        <taxon>Eukaryota</taxon>
        <taxon>Metazoa</taxon>
        <taxon>Chordata</taxon>
        <taxon>Craniata</taxon>
        <taxon>Vertebrata</taxon>
        <taxon>Euteleostomi</taxon>
        <taxon>Mammalia</taxon>
        <taxon>Eutheria</taxon>
        <taxon>Euarchontoglires</taxon>
        <taxon>Glires</taxon>
        <taxon>Rodentia</taxon>
        <taxon>Hystricomorpha</taxon>
        <taxon>Bathyergidae</taxon>
        <taxon>Heterocephalus</taxon>
    </lineage>
</organism>
<dbReference type="GO" id="GO:0004017">
    <property type="term" value="F:AMP kinase activity"/>
    <property type="evidence" value="ECO:0007669"/>
    <property type="project" value="InterPro"/>
</dbReference>
<dbReference type="PANTHER" id="PTHR12595">
    <property type="entry name" value="POS9-ACTIVATING FACTOR FAP7-RELATED"/>
    <property type="match status" value="1"/>
</dbReference>